<keyword evidence="4 7" id="KW-1133">Transmembrane helix</keyword>
<evidence type="ECO:0000256" key="3">
    <source>
        <dbReference type="ARBA" id="ARBA00022692"/>
    </source>
</evidence>
<dbReference type="RefSeq" id="WP_169193354.1">
    <property type="nucleotide sequence ID" value="NZ_CP046391.1"/>
</dbReference>
<keyword evidence="6" id="KW-0813">Transport</keyword>
<feature type="domain" description="MotA/TolQ/ExbB proton channel" evidence="8">
    <location>
        <begin position="88"/>
        <end position="205"/>
    </location>
</feature>
<dbReference type="PANTHER" id="PTHR30625:SF3">
    <property type="entry name" value="TOL-PAL SYSTEM PROTEIN TOLQ"/>
    <property type="match status" value="1"/>
</dbReference>
<keyword evidence="2" id="KW-1003">Cell membrane</keyword>
<dbReference type="InterPro" id="IPR002898">
    <property type="entry name" value="MotA_ExbB_proton_chnl"/>
</dbReference>
<dbReference type="Proteomes" id="UP000500930">
    <property type="component" value="Chromosome"/>
</dbReference>
<comment type="similarity">
    <text evidence="6">Belongs to the exbB/tolQ family.</text>
</comment>
<evidence type="ECO:0000256" key="6">
    <source>
        <dbReference type="RuleBase" id="RU004057"/>
    </source>
</evidence>
<dbReference type="GO" id="GO:0017038">
    <property type="term" value="P:protein import"/>
    <property type="evidence" value="ECO:0007669"/>
    <property type="project" value="TreeGrafter"/>
</dbReference>
<evidence type="ECO:0000256" key="5">
    <source>
        <dbReference type="ARBA" id="ARBA00023136"/>
    </source>
</evidence>
<dbReference type="AlphaFoldDB" id="A0A858PYV3"/>
<dbReference type="Pfam" id="PF01618">
    <property type="entry name" value="MotA_ExbB"/>
    <property type="match status" value="1"/>
</dbReference>
<keyword evidence="5 7" id="KW-0472">Membrane</keyword>
<dbReference type="KEGG" id="aplt:ANPL_03430"/>
<keyword evidence="3 7" id="KW-0812">Transmembrane</keyword>
<proteinExistence type="inferred from homology"/>
<comment type="subcellular location">
    <subcellularLocation>
        <location evidence="1">Cell membrane</location>
        <topology evidence="1">Multi-pass membrane protein</topology>
    </subcellularLocation>
    <subcellularLocation>
        <location evidence="6">Membrane</location>
        <topology evidence="6">Multi-pass membrane protein</topology>
    </subcellularLocation>
</comment>
<evidence type="ECO:0000256" key="7">
    <source>
        <dbReference type="SAM" id="Phobius"/>
    </source>
</evidence>
<organism evidence="9 10">
    <name type="scientific">Anaplasma platys</name>
    <dbReference type="NCBI Taxonomy" id="949"/>
    <lineage>
        <taxon>Bacteria</taxon>
        <taxon>Pseudomonadati</taxon>
        <taxon>Pseudomonadota</taxon>
        <taxon>Alphaproteobacteria</taxon>
        <taxon>Rickettsiales</taxon>
        <taxon>Anaplasmataceae</taxon>
        <taxon>Anaplasma</taxon>
    </lineage>
</organism>
<dbReference type="EMBL" id="CP046391">
    <property type="protein sequence ID" value="QJC27744.1"/>
    <property type="molecule type" value="Genomic_DNA"/>
</dbReference>
<accession>A0A858PYV3</accession>
<evidence type="ECO:0000256" key="1">
    <source>
        <dbReference type="ARBA" id="ARBA00004651"/>
    </source>
</evidence>
<keyword evidence="10" id="KW-1185">Reference proteome</keyword>
<dbReference type="InterPro" id="IPR050790">
    <property type="entry name" value="ExbB/TolQ_transport"/>
</dbReference>
<evidence type="ECO:0000313" key="9">
    <source>
        <dbReference type="EMBL" id="QJC27744.1"/>
    </source>
</evidence>
<feature type="transmembrane region" description="Helical" evidence="7">
    <location>
        <begin position="174"/>
        <end position="195"/>
    </location>
</feature>
<evidence type="ECO:0000256" key="2">
    <source>
        <dbReference type="ARBA" id="ARBA00022475"/>
    </source>
</evidence>
<name>A0A858PYV3_9RICK</name>
<evidence type="ECO:0000259" key="8">
    <source>
        <dbReference type="Pfam" id="PF01618"/>
    </source>
</evidence>
<sequence length="220" mass="24102">MEVVADSATYLHGGLSLLDMFVQSSVVVKLVMIVLVVFSMVSWAVVFKKAMVLRKHKREVEDIEVTFNSRNMNTSLREVLECSSGLVPRILQHGIRNARLLQNKKEGFHRFVDAELSRSILHLESNLELLAMIGSSAPFVGLLGSIWKIVEVLGIGPIAKATNAAALLPGISEALYTTVLALMVAIPAKIFHSIFAARVSKMSSKLGHLVYELGTFVANE</sequence>
<evidence type="ECO:0000313" key="10">
    <source>
        <dbReference type="Proteomes" id="UP000500930"/>
    </source>
</evidence>
<evidence type="ECO:0000256" key="4">
    <source>
        <dbReference type="ARBA" id="ARBA00022989"/>
    </source>
</evidence>
<gene>
    <name evidence="9" type="primary">exbB</name>
    <name evidence="9" type="ORF">ANPL_03430</name>
</gene>
<dbReference type="PANTHER" id="PTHR30625">
    <property type="entry name" value="PROTEIN TOLQ"/>
    <property type="match status" value="1"/>
</dbReference>
<protein>
    <submittedName>
        <fullName evidence="9">Biopolymer transport protein ExbB</fullName>
    </submittedName>
</protein>
<keyword evidence="6" id="KW-0653">Protein transport</keyword>
<dbReference type="GO" id="GO:0005886">
    <property type="term" value="C:plasma membrane"/>
    <property type="evidence" value="ECO:0007669"/>
    <property type="project" value="UniProtKB-SubCell"/>
</dbReference>
<feature type="transmembrane region" description="Helical" evidence="7">
    <location>
        <begin position="26"/>
        <end position="47"/>
    </location>
</feature>
<reference evidence="9 10" key="1">
    <citation type="journal article" date="2020" name="Pathogens">
        <title>First Whole Genome Sequence of Anaplasma platys, an Obligate Intracellular Rickettsial Pathogen of Dogs.</title>
        <authorList>
            <person name="Llanes A."/>
            <person name="Rajeev S."/>
        </authorList>
    </citation>
    <scope>NUCLEOTIDE SEQUENCE [LARGE SCALE GENOMIC DNA]</scope>
    <source>
        <strain evidence="9 10">S3</strain>
    </source>
</reference>